<feature type="compositionally biased region" description="Polar residues" evidence="1">
    <location>
        <begin position="19"/>
        <end position="39"/>
    </location>
</feature>
<dbReference type="GO" id="GO:0030544">
    <property type="term" value="F:Hsp70 protein binding"/>
    <property type="evidence" value="ECO:0007669"/>
    <property type="project" value="InterPro"/>
</dbReference>
<dbReference type="AlphaFoldDB" id="A0A0R3TDE3"/>
<dbReference type="PROSITE" id="PS51293">
    <property type="entry name" value="SANT"/>
    <property type="match status" value="1"/>
</dbReference>
<dbReference type="InterPro" id="IPR044634">
    <property type="entry name" value="Zuotin/DnaJC2"/>
</dbReference>
<dbReference type="PANTHER" id="PTHR43999:SF1">
    <property type="entry name" value="DNAJ HOMOLOG SUBFAMILY C MEMBER 2"/>
    <property type="match status" value="1"/>
</dbReference>
<name>A0A0R3TDE3_RODNA</name>
<evidence type="ECO:0000256" key="1">
    <source>
        <dbReference type="SAM" id="MobiDB-lite"/>
    </source>
</evidence>
<dbReference type="InterPro" id="IPR009057">
    <property type="entry name" value="Homeodomain-like_sf"/>
</dbReference>
<dbReference type="GO" id="GO:0006450">
    <property type="term" value="P:regulation of translational fidelity"/>
    <property type="evidence" value="ECO:0007669"/>
    <property type="project" value="InterPro"/>
</dbReference>
<dbReference type="WBParaSite" id="HNAJ_0000508201-mRNA-1">
    <property type="protein sequence ID" value="HNAJ_0000508201-mRNA-1"/>
    <property type="gene ID" value="HNAJ_0000508201"/>
</dbReference>
<feature type="domain" description="HTH myb-type" evidence="4">
    <location>
        <begin position="44"/>
        <end position="96"/>
    </location>
</feature>
<evidence type="ECO:0000313" key="6">
    <source>
        <dbReference type="Proteomes" id="UP000278807"/>
    </source>
</evidence>
<dbReference type="InterPro" id="IPR017884">
    <property type="entry name" value="SANT_dom"/>
</dbReference>
<dbReference type="GO" id="GO:0043022">
    <property type="term" value="F:ribosome binding"/>
    <property type="evidence" value="ECO:0007669"/>
    <property type="project" value="InterPro"/>
</dbReference>
<feature type="domain" description="SANT" evidence="3">
    <location>
        <begin position="41"/>
        <end position="96"/>
    </location>
</feature>
<organism evidence="7">
    <name type="scientific">Rodentolepis nana</name>
    <name type="common">Dwarf tapeworm</name>
    <name type="synonym">Hymenolepis nana</name>
    <dbReference type="NCBI Taxonomy" id="102285"/>
    <lineage>
        <taxon>Eukaryota</taxon>
        <taxon>Metazoa</taxon>
        <taxon>Spiralia</taxon>
        <taxon>Lophotrochozoa</taxon>
        <taxon>Platyhelminthes</taxon>
        <taxon>Cestoda</taxon>
        <taxon>Eucestoda</taxon>
        <taxon>Cyclophyllidea</taxon>
        <taxon>Hymenolepididae</taxon>
        <taxon>Rodentolepis</taxon>
    </lineage>
</organism>
<dbReference type="OrthoDB" id="1690618at2759"/>
<dbReference type="Proteomes" id="UP000278807">
    <property type="component" value="Unassembled WGS sequence"/>
</dbReference>
<dbReference type="InterPro" id="IPR017930">
    <property type="entry name" value="Myb_dom"/>
</dbReference>
<feature type="region of interest" description="Disordered" evidence="1">
    <location>
        <begin position="19"/>
        <end position="67"/>
    </location>
</feature>
<dbReference type="Gene3D" id="1.10.10.60">
    <property type="entry name" value="Homeodomain-like"/>
    <property type="match status" value="1"/>
</dbReference>
<evidence type="ECO:0000259" key="3">
    <source>
        <dbReference type="PROSITE" id="PS51293"/>
    </source>
</evidence>
<keyword evidence="6" id="KW-1185">Reference proteome</keyword>
<accession>A0A0R3TDE3</accession>
<dbReference type="PANTHER" id="PTHR43999">
    <property type="entry name" value="DNAJ HOMOLOG SUBFAMILY C MEMBER 2"/>
    <property type="match status" value="1"/>
</dbReference>
<dbReference type="SUPFAM" id="SSF46689">
    <property type="entry name" value="Homeodomain-like"/>
    <property type="match status" value="1"/>
</dbReference>
<dbReference type="EMBL" id="UZAE01004026">
    <property type="protein sequence ID" value="VDO00940.1"/>
    <property type="molecule type" value="Genomic_DNA"/>
</dbReference>
<gene>
    <name evidence="5" type="ORF">HNAJ_LOCUS5080</name>
</gene>
<reference evidence="5 6" key="2">
    <citation type="submission" date="2018-11" db="EMBL/GenBank/DDBJ databases">
        <authorList>
            <consortium name="Pathogen Informatics"/>
        </authorList>
    </citation>
    <scope>NUCLEOTIDE SEQUENCE [LARGE SCALE GENOMIC DNA]</scope>
</reference>
<dbReference type="InterPro" id="IPR001005">
    <property type="entry name" value="SANT/Myb"/>
</dbReference>
<dbReference type="GO" id="GO:0051083">
    <property type="term" value="P:'de novo' cotranslational protein folding"/>
    <property type="evidence" value="ECO:0007669"/>
    <property type="project" value="InterPro"/>
</dbReference>
<dbReference type="STRING" id="102285.A0A0R3TDE3"/>
<feature type="domain" description="Myb-like" evidence="2">
    <location>
        <begin position="45"/>
        <end position="96"/>
    </location>
</feature>
<dbReference type="PROSITE" id="PS51294">
    <property type="entry name" value="HTH_MYB"/>
    <property type="match status" value="1"/>
</dbReference>
<sequence length="96" mass="10837">MLTREDGVMKQETNAKAFQNFATSTKQSDATKSVTTTDQIEAERPWTRAEQSALEAALRSNPANPCEHPAVRWQKIANVVGTRTSKECLQRYKILR</sequence>
<evidence type="ECO:0000259" key="2">
    <source>
        <dbReference type="PROSITE" id="PS50090"/>
    </source>
</evidence>
<evidence type="ECO:0000313" key="5">
    <source>
        <dbReference type="EMBL" id="VDO00940.1"/>
    </source>
</evidence>
<evidence type="ECO:0000259" key="4">
    <source>
        <dbReference type="PROSITE" id="PS51294"/>
    </source>
</evidence>
<dbReference type="PROSITE" id="PS50090">
    <property type="entry name" value="MYB_LIKE"/>
    <property type="match status" value="1"/>
</dbReference>
<protein>
    <submittedName>
        <fullName evidence="7">Myb-like domain-containing protein</fullName>
    </submittedName>
</protein>
<reference evidence="7" key="1">
    <citation type="submission" date="2017-02" db="UniProtKB">
        <authorList>
            <consortium name="WormBaseParasite"/>
        </authorList>
    </citation>
    <scope>IDENTIFICATION</scope>
</reference>
<proteinExistence type="predicted"/>
<dbReference type="Pfam" id="PF00249">
    <property type="entry name" value="Myb_DNA-binding"/>
    <property type="match status" value="1"/>
</dbReference>
<dbReference type="GO" id="GO:0005829">
    <property type="term" value="C:cytosol"/>
    <property type="evidence" value="ECO:0007669"/>
    <property type="project" value="TreeGrafter"/>
</dbReference>
<evidence type="ECO:0000313" key="7">
    <source>
        <dbReference type="WBParaSite" id="HNAJ_0000508201-mRNA-1"/>
    </source>
</evidence>
<dbReference type="CDD" id="cd00167">
    <property type="entry name" value="SANT"/>
    <property type="match status" value="1"/>
</dbReference>